<keyword evidence="3" id="KW-1185">Reference proteome</keyword>
<feature type="signal peptide" evidence="1">
    <location>
        <begin position="1"/>
        <end position="21"/>
    </location>
</feature>
<evidence type="ECO:0000256" key="1">
    <source>
        <dbReference type="SAM" id="SignalP"/>
    </source>
</evidence>
<protein>
    <submittedName>
        <fullName evidence="2">Uncharacterized protein</fullName>
    </submittedName>
</protein>
<organism evidence="2 3">
    <name type="scientific">Pseudaminobacter soli</name>
    <name type="common">ex Li et al. 2025</name>
    <dbReference type="NCBI Taxonomy" id="1295366"/>
    <lineage>
        <taxon>Bacteria</taxon>
        <taxon>Pseudomonadati</taxon>
        <taxon>Pseudomonadota</taxon>
        <taxon>Alphaproteobacteria</taxon>
        <taxon>Hyphomicrobiales</taxon>
        <taxon>Phyllobacteriaceae</taxon>
        <taxon>Pseudaminobacter</taxon>
    </lineage>
</organism>
<comment type="caution">
    <text evidence="2">The sequence shown here is derived from an EMBL/GenBank/DDBJ whole genome shotgun (WGS) entry which is preliminary data.</text>
</comment>
<dbReference type="OrthoDB" id="8397149at2"/>
<gene>
    <name evidence="2" type="ORF">C7I85_29060</name>
</gene>
<accession>A0A2P7RPV2</accession>
<evidence type="ECO:0000313" key="3">
    <source>
        <dbReference type="Proteomes" id="UP000240653"/>
    </source>
</evidence>
<feature type="chain" id="PRO_5015202260" evidence="1">
    <location>
        <begin position="22"/>
        <end position="73"/>
    </location>
</feature>
<sequence>MISRIAFATSLVVTFSMPAFAATEYWVAKDAATKKCQIVDKKPDGKKMTDVGNKMYDSLANAERALKELAACK</sequence>
<name>A0A2P7RPV2_9HYPH</name>
<dbReference type="Proteomes" id="UP000240653">
    <property type="component" value="Unassembled WGS sequence"/>
</dbReference>
<dbReference type="AlphaFoldDB" id="A0A2P7RPV2"/>
<keyword evidence="1" id="KW-0732">Signal</keyword>
<evidence type="ECO:0000313" key="2">
    <source>
        <dbReference type="EMBL" id="PSJ52236.1"/>
    </source>
</evidence>
<dbReference type="EMBL" id="PXYL01000034">
    <property type="protein sequence ID" value="PSJ52236.1"/>
    <property type="molecule type" value="Genomic_DNA"/>
</dbReference>
<reference evidence="2 3" key="1">
    <citation type="submission" date="2018-03" db="EMBL/GenBank/DDBJ databases">
        <title>The draft genome of Mesorhizobium soli JCM 19897.</title>
        <authorList>
            <person name="Li L."/>
            <person name="Liu L."/>
            <person name="Liang L."/>
            <person name="Wang T."/>
            <person name="Zhang X."/>
        </authorList>
    </citation>
    <scope>NUCLEOTIDE SEQUENCE [LARGE SCALE GENOMIC DNA]</scope>
    <source>
        <strain evidence="2 3">JCM 19897</strain>
    </source>
</reference>
<proteinExistence type="predicted"/>
<dbReference type="RefSeq" id="WP_106727475.1">
    <property type="nucleotide sequence ID" value="NZ_PXYL01000034.1"/>
</dbReference>